<dbReference type="EMBL" id="AP024169">
    <property type="protein sequence ID" value="BCN32405.1"/>
    <property type="molecule type" value="Genomic_DNA"/>
</dbReference>
<reference evidence="3 4" key="1">
    <citation type="submission" date="2020-11" db="EMBL/GenBank/DDBJ databases">
        <title>Draft genome sequencing of a Lachnospiraceae strain isolated from anoxic soil subjected to BSD treatment.</title>
        <authorList>
            <person name="Uek A."/>
            <person name="Tonouchi A."/>
        </authorList>
    </citation>
    <scope>NUCLEOTIDE SEQUENCE [LARGE SCALE GENOMIC DNA]</scope>
    <source>
        <strain evidence="3 4">TB5</strain>
    </source>
</reference>
<dbReference type="KEGG" id="ahb:bsdtb5_37060"/>
<dbReference type="AlphaFoldDB" id="A0A7R7EP13"/>
<organism evidence="3 4">
    <name type="scientific">Anaeromicropila herbilytica</name>
    <dbReference type="NCBI Taxonomy" id="2785025"/>
    <lineage>
        <taxon>Bacteria</taxon>
        <taxon>Bacillati</taxon>
        <taxon>Bacillota</taxon>
        <taxon>Clostridia</taxon>
        <taxon>Lachnospirales</taxon>
        <taxon>Lachnospiraceae</taxon>
        <taxon>Anaeromicropila</taxon>
    </lineage>
</organism>
<evidence type="ECO:0000256" key="1">
    <source>
        <dbReference type="SAM" id="Phobius"/>
    </source>
</evidence>
<evidence type="ECO:0000313" key="2">
    <source>
        <dbReference type="EMBL" id="BCN32405.1"/>
    </source>
</evidence>
<keyword evidence="1" id="KW-0812">Transmembrane</keyword>
<proteinExistence type="predicted"/>
<gene>
    <name evidence="2" type="ORF">bsdtb5_37000</name>
    <name evidence="3" type="ORF">bsdtb5_37060</name>
</gene>
<sequence>MNSFSKIVALFIAVLLLFIVPILYLSQKQDAITQSYVAEETTAFVDAIKNNGYVTDKMYTAFLKKLDDTNNIYTIKIEHSHQVINPVYDENTGDFQEKVTESYKTTYEDTILKELYEGSGIYKFDQGDYISVKIVNRNKTFSAKLQQIIYAHEMNPIQIYVTYGGTIRDENY</sequence>
<evidence type="ECO:0000313" key="3">
    <source>
        <dbReference type="EMBL" id="BCN32411.1"/>
    </source>
</evidence>
<keyword evidence="4" id="KW-1185">Reference proteome</keyword>
<dbReference type="EMBL" id="AP024169">
    <property type="protein sequence ID" value="BCN32411.1"/>
    <property type="molecule type" value="Genomic_DNA"/>
</dbReference>
<name>A0A7R7EP13_9FIRM</name>
<keyword evidence="1" id="KW-1133">Transmembrane helix</keyword>
<dbReference type="RefSeq" id="WP_271713455.1">
    <property type="nucleotide sequence ID" value="NZ_AP024169.1"/>
</dbReference>
<dbReference type="KEGG" id="ahb:bsdtb5_37000"/>
<accession>A0A7R7EP13</accession>
<evidence type="ECO:0000313" key="4">
    <source>
        <dbReference type="Proteomes" id="UP000595897"/>
    </source>
</evidence>
<protein>
    <submittedName>
        <fullName evidence="3">Uncharacterized protein</fullName>
    </submittedName>
</protein>
<feature type="transmembrane region" description="Helical" evidence="1">
    <location>
        <begin position="7"/>
        <end position="25"/>
    </location>
</feature>
<dbReference type="Proteomes" id="UP000595897">
    <property type="component" value="Chromosome"/>
</dbReference>
<keyword evidence="1" id="KW-0472">Membrane</keyword>